<name>A0A0F9L7J6_9ZZZZ</name>
<dbReference type="AlphaFoldDB" id="A0A0F9L7J6"/>
<proteinExistence type="predicted"/>
<organism evidence="2">
    <name type="scientific">marine sediment metagenome</name>
    <dbReference type="NCBI Taxonomy" id="412755"/>
    <lineage>
        <taxon>unclassified sequences</taxon>
        <taxon>metagenomes</taxon>
        <taxon>ecological metagenomes</taxon>
    </lineage>
</organism>
<protein>
    <recommendedName>
        <fullName evidence="1">Glycosyl transferase family 1 domain-containing protein</fullName>
    </recommendedName>
</protein>
<dbReference type="Pfam" id="PF00534">
    <property type="entry name" value="Glycos_transf_1"/>
    <property type="match status" value="1"/>
</dbReference>
<gene>
    <name evidence="2" type="ORF">LCGC14_1248240</name>
</gene>
<sequence>MIIVGGLIPKKRLEGILSKVINFGPVTSDVLDRLYQSSKITSVPSFFTEAFGRVIIESIVNGTPVIT</sequence>
<dbReference type="InterPro" id="IPR001296">
    <property type="entry name" value="Glyco_trans_1"/>
</dbReference>
<comment type="caution">
    <text evidence="2">The sequence shown here is derived from an EMBL/GenBank/DDBJ whole genome shotgun (WGS) entry which is preliminary data.</text>
</comment>
<dbReference type="Gene3D" id="3.40.50.2000">
    <property type="entry name" value="Glycogen Phosphorylase B"/>
    <property type="match status" value="1"/>
</dbReference>
<feature type="domain" description="Glycosyl transferase family 1" evidence="1">
    <location>
        <begin position="15"/>
        <end position="67"/>
    </location>
</feature>
<evidence type="ECO:0000313" key="2">
    <source>
        <dbReference type="EMBL" id="KKM89483.1"/>
    </source>
</evidence>
<dbReference type="GO" id="GO:0016757">
    <property type="term" value="F:glycosyltransferase activity"/>
    <property type="evidence" value="ECO:0007669"/>
    <property type="project" value="InterPro"/>
</dbReference>
<dbReference type="SUPFAM" id="SSF53756">
    <property type="entry name" value="UDP-Glycosyltransferase/glycogen phosphorylase"/>
    <property type="match status" value="1"/>
</dbReference>
<dbReference type="EMBL" id="LAZR01006810">
    <property type="protein sequence ID" value="KKM89483.1"/>
    <property type="molecule type" value="Genomic_DNA"/>
</dbReference>
<evidence type="ECO:0000259" key="1">
    <source>
        <dbReference type="Pfam" id="PF00534"/>
    </source>
</evidence>
<reference evidence="2" key="1">
    <citation type="journal article" date="2015" name="Nature">
        <title>Complex archaea that bridge the gap between prokaryotes and eukaryotes.</title>
        <authorList>
            <person name="Spang A."/>
            <person name="Saw J.H."/>
            <person name="Jorgensen S.L."/>
            <person name="Zaremba-Niedzwiedzka K."/>
            <person name="Martijn J."/>
            <person name="Lind A.E."/>
            <person name="van Eijk R."/>
            <person name="Schleper C."/>
            <person name="Guy L."/>
            <person name="Ettema T.J."/>
        </authorList>
    </citation>
    <scope>NUCLEOTIDE SEQUENCE</scope>
</reference>
<accession>A0A0F9L7J6</accession>